<dbReference type="SUPFAM" id="SSF51182">
    <property type="entry name" value="RmlC-like cupins"/>
    <property type="match status" value="1"/>
</dbReference>
<accession>A0ABS4A8S8</accession>
<protein>
    <submittedName>
        <fullName evidence="1">HutD family protein</fullName>
    </submittedName>
</protein>
<dbReference type="Gene3D" id="2.60.120.10">
    <property type="entry name" value="Jelly Rolls"/>
    <property type="match status" value="1"/>
</dbReference>
<organism evidence="1 2">
    <name type="scientific">Pararoseomonas baculiformis</name>
    <dbReference type="NCBI Taxonomy" id="2820812"/>
    <lineage>
        <taxon>Bacteria</taxon>
        <taxon>Pseudomonadati</taxon>
        <taxon>Pseudomonadota</taxon>
        <taxon>Alphaproteobacteria</taxon>
        <taxon>Acetobacterales</taxon>
        <taxon>Acetobacteraceae</taxon>
        <taxon>Pararoseomonas</taxon>
    </lineage>
</organism>
<dbReference type="Pfam" id="PF05962">
    <property type="entry name" value="HutD"/>
    <property type="match status" value="1"/>
</dbReference>
<reference evidence="1 2" key="1">
    <citation type="submission" date="2021-03" db="EMBL/GenBank/DDBJ databases">
        <authorList>
            <person name="So Y."/>
        </authorList>
    </citation>
    <scope>NUCLEOTIDE SEQUENCE [LARGE SCALE GENOMIC DNA]</scope>
    <source>
        <strain evidence="1 2">SSH11</strain>
    </source>
</reference>
<evidence type="ECO:0000313" key="1">
    <source>
        <dbReference type="EMBL" id="MBP0443402.1"/>
    </source>
</evidence>
<evidence type="ECO:0000313" key="2">
    <source>
        <dbReference type="Proteomes" id="UP000681594"/>
    </source>
</evidence>
<dbReference type="InterPro" id="IPR014710">
    <property type="entry name" value="RmlC-like_jellyroll"/>
</dbReference>
<dbReference type="InterPro" id="IPR011051">
    <property type="entry name" value="RmlC_Cupin_sf"/>
</dbReference>
<keyword evidence="2" id="KW-1185">Reference proteome</keyword>
<sequence>MHGRAVIIRAAALRPRPWPNGLGTTRDVAEGEGWLISIADLGGEAAFSHFGGTDRVFTLIGGAGATLTLDGETQIPCRPFVPACFPGDRPAHYRPGGGPARAFNVFAERARCAPWVAVQSVAAGHGLEVAEATTAVHCAEGVLEAGDARLEAGDTILHPGATRFRAAGGAALAILVALRPASQGG</sequence>
<gene>
    <name evidence="1" type="ORF">J8J14_01300</name>
</gene>
<name>A0ABS4A8S8_9PROT</name>
<dbReference type="InterPro" id="IPR010282">
    <property type="entry name" value="Uncharacterised_HutD/Ves"/>
</dbReference>
<dbReference type="EMBL" id="JAGIZB010000001">
    <property type="protein sequence ID" value="MBP0443402.1"/>
    <property type="molecule type" value="Genomic_DNA"/>
</dbReference>
<comment type="caution">
    <text evidence="1">The sequence shown here is derived from an EMBL/GenBank/DDBJ whole genome shotgun (WGS) entry which is preliminary data.</text>
</comment>
<dbReference type="Proteomes" id="UP000681594">
    <property type="component" value="Unassembled WGS sequence"/>
</dbReference>
<dbReference type="RefSeq" id="WP_209377597.1">
    <property type="nucleotide sequence ID" value="NZ_JAGIZB010000001.1"/>
</dbReference>
<dbReference type="PANTHER" id="PTHR37943">
    <property type="entry name" value="PROTEIN VES"/>
    <property type="match status" value="1"/>
</dbReference>
<dbReference type="PANTHER" id="PTHR37943:SF1">
    <property type="entry name" value="PROTEIN VES"/>
    <property type="match status" value="1"/>
</dbReference>
<proteinExistence type="predicted"/>